<dbReference type="Gramene" id="OE9A002200T1">
    <property type="protein sequence ID" value="OE9A002200C1"/>
    <property type="gene ID" value="OE9A002200"/>
</dbReference>
<proteinExistence type="predicted"/>
<comment type="caution">
    <text evidence="1">The sequence shown here is derived from an EMBL/GenBank/DDBJ whole genome shotgun (WGS) entry which is preliminary data.</text>
</comment>
<evidence type="ECO:0000313" key="1">
    <source>
        <dbReference type="EMBL" id="CAA3002457.1"/>
    </source>
</evidence>
<dbReference type="AlphaFoldDB" id="A0A8S0TBP1"/>
<dbReference type="EMBL" id="CACTIH010005840">
    <property type="protein sequence ID" value="CAA3002457.1"/>
    <property type="molecule type" value="Genomic_DNA"/>
</dbReference>
<gene>
    <name evidence="1" type="ORF">OLEA9_A002200</name>
</gene>
<organism evidence="1 2">
    <name type="scientific">Olea europaea subsp. europaea</name>
    <dbReference type="NCBI Taxonomy" id="158383"/>
    <lineage>
        <taxon>Eukaryota</taxon>
        <taxon>Viridiplantae</taxon>
        <taxon>Streptophyta</taxon>
        <taxon>Embryophyta</taxon>
        <taxon>Tracheophyta</taxon>
        <taxon>Spermatophyta</taxon>
        <taxon>Magnoliopsida</taxon>
        <taxon>eudicotyledons</taxon>
        <taxon>Gunneridae</taxon>
        <taxon>Pentapetalae</taxon>
        <taxon>asterids</taxon>
        <taxon>lamiids</taxon>
        <taxon>Lamiales</taxon>
        <taxon>Oleaceae</taxon>
        <taxon>Oleeae</taxon>
        <taxon>Olea</taxon>
    </lineage>
</organism>
<reference evidence="1 2" key="1">
    <citation type="submission" date="2019-12" db="EMBL/GenBank/DDBJ databases">
        <authorList>
            <person name="Alioto T."/>
            <person name="Alioto T."/>
            <person name="Gomez Garrido J."/>
        </authorList>
    </citation>
    <scope>NUCLEOTIDE SEQUENCE [LARGE SCALE GENOMIC DNA]</scope>
</reference>
<name>A0A8S0TBP1_OLEEU</name>
<dbReference type="Proteomes" id="UP000594638">
    <property type="component" value="Unassembled WGS sequence"/>
</dbReference>
<protein>
    <submittedName>
        <fullName evidence="1">Uncharacterized protein</fullName>
    </submittedName>
</protein>
<evidence type="ECO:0000313" key="2">
    <source>
        <dbReference type="Proteomes" id="UP000594638"/>
    </source>
</evidence>
<sequence>MTYPSLSPYYLHYSMFDTVKNNVLILTESLLEGVDMDAEEFQLTTSGLGDVGQSGQSKLLVNKDTVHVRNEENYNVNSSKKILQYFDQINQQRSLDVTKQGCVAIPYVKRRDRRPNSRLK</sequence>
<accession>A0A8S0TBP1</accession>
<keyword evidence="2" id="KW-1185">Reference proteome</keyword>